<evidence type="ECO:0000259" key="1">
    <source>
        <dbReference type="Pfam" id="PF07883"/>
    </source>
</evidence>
<keyword evidence="2" id="KW-0223">Dioxygenase</keyword>
<dbReference type="EC" id="1.13.11.24" evidence="2"/>
<feature type="domain" description="Cupin type-2" evidence="1">
    <location>
        <begin position="39"/>
        <end position="103"/>
    </location>
</feature>
<protein>
    <submittedName>
        <fullName evidence="2">Quercetin 2,3-dioxygenase</fullName>
        <ecNumber evidence="2">1.13.11.24</ecNumber>
    </submittedName>
</protein>
<dbReference type="AlphaFoldDB" id="A0A238KY75"/>
<dbReference type="SUPFAM" id="SSF51182">
    <property type="entry name" value="RmlC-like cupins"/>
    <property type="match status" value="1"/>
</dbReference>
<proteinExistence type="predicted"/>
<dbReference type="InterPro" id="IPR014710">
    <property type="entry name" value="RmlC-like_jellyroll"/>
</dbReference>
<dbReference type="RefSeq" id="WP_093964469.1">
    <property type="nucleotide sequence ID" value="NZ_FXYG01000004.1"/>
</dbReference>
<dbReference type="InterPro" id="IPR013096">
    <property type="entry name" value="Cupin_2"/>
</dbReference>
<keyword evidence="3" id="KW-1185">Reference proteome</keyword>
<dbReference type="Pfam" id="PF07883">
    <property type="entry name" value="Cupin_2"/>
    <property type="match status" value="1"/>
</dbReference>
<accession>A0A238KY75</accession>
<evidence type="ECO:0000313" key="2">
    <source>
        <dbReference type="EMBL" id="SMX47006.1"/>
    </source>
</evidence>
<name>A0A238KY75_9RHOB</name>
<evidence type="ECO:0000313" key="3">
    <source>
        <dbReference type="Proteomes" id="UP000202485"/>
    </source>
</evidence>
<dbReference type="PANTHER" id="PTHR36440:SF1">
    <property type="entry name" value="PUTATIVE (AFU_ORTHOLOGUE AFUA_8G07350)-RELATED"/>
    <property type="match status" value="1"/>
</dbReference>
<organism evidence="2 3">
    <name type="scientific">Ruegeria arenilitoris</name>
    <dbReference type="NCBI Taxonomy" id="1173585"/>
    <lineage>
        <taxon>Bacteria</taxon>
        <taxon>Pseudomonadati</taxon>
        <taxon>Pseudomonadota</taxon>
        <taxon>Alphaproteobacteria</taxon>
        <taxon>Rhodobacterales</taxon>
        <taxon>Roseobacteraceae</taxon>
        <taxon>Ruegeria</taxon>
    </lineage>
</organism>
<dbReference type="InterPro" id="IPR011051">
    <property type="entry name" value="RmlC_Cupin_sf"/>
</dbReference>
<dbReference type="Proteomes" id="UP000202485">
    <property type="component" value="Unassembled WGS sequence"/>
</dbReference>
<sequence length="147" mass="15975">MHDHLVDDATLEWQGVRYKTILDPAETGGAMSIVDSLSPVGSGPPRHIHHAEDEVFVILTGVCKVWVEGVETRVGPGESIFIARGKEHTFKVIGDEPSRHLVVLTPGGFEGFFHAMATARYKIPEDMPGIEAVAAKYNLSFTGPPLD</sequence>
<dbReference type="EMBL" id="FXYG01000004">
    <property type="protein sequence ID" value="SMX47006.1"/>
    <property type="molecule type" value="Genomic_DNA"/>
</dbReference>
<reference evidence="3" key="1">
    <citation type="submission" date="2017-05" db="EMBL/GenBank/DDBJ databases">
        <authorList>
            <person name="Rodrigo-Torres L."/>
            <person name="Arahal R. D."/>
            <person name="Lucena T."/>
        </authorList>
    </citation>
    <scope>NUCLEOTIDE SEQUENCE [LARGE SCALE GENOMIC DNA]</scope>
    <source>
        <strain evidence="3">CECT 8715</strain>
    </source>
</reference>
<dbReference type="PANTHER" id="PTHR36440">
    <property type="entry name" value="PUTATIVE (AFU_ORTHOLOGUE AFUA_8G07350)-RELATED"/>
    <property type="match status" value="1"/>
</dbReference>
<dbReference type="Gene3D" id="2.60.120.10">
    <property type="entry name" value="Jelly Rolls"/>
    <property type="match status" value="1"/>
</dbReference>
<dbReference type="OrthoDB" id="9798709at2"/>
<dbReference type="GO" id="GO:0008127">
    <property type="term" value="F:quercetin 2,3-dioxygenase activity"/>
    <property type="evidence" value="ECO:0007669"/>
    <property type="project" value="UniProtKB-EC"/>
</dbReference>
<dbReference type="InterPro" id="IPR053146">
    <property type="entry name" value="QDO-like"/>
</dbReference>
<keyword evidence="2" id="KW-0560">Oxidoreductase</keyword>
<gene>
    <name evidence="2" type="primary">qdoI_2</name>
    <name evidence="2" type="ORF">RUA8715_02954</name>
</gene>